<dbReference type="EMBL" id="MRZV01000615">
    <property type="protein sequence ID" value="PIK46896.1"/>
    <property type="molecule type" value="Genomic_DNA"/>
</dbReference>
<protein>
    <submittedName>
        <fullName evidence="1">Uncharacterized protein</fullName>
    </submittedName>
</protein>
<feature type="non-terminal residue" evidence="1">
    <location>
        <position position="196"/>
    </location>
</feature>
<reference evidence="1 2" key="1">
    <citation type="journal article" date="2017" name="PLoS Biol.">
        <title>The sea cucumber genome provides insights into morphological evolution and visceral regeneration.</title>
        <authorList>
            <person name="Zhang X."/>
            <person name="Sun L."/>
            <person name="Yuan J."/>
            <person name="Sun Y."/>
            <person name="Gao Y."/>
            <person name="Zhang L."/>
            <person name="Li S."/>
            <person name="Dai H."/>
            <person name="Hamel J.F."/>
            <person name="Liu C."/>
            <person name="Yu Y."/>
            <person name="Liu S."/>
            <person name="Lin W."/>
            <person name="Guo K."/>
            <person name="Jin S."/>
            <person name="Xu P."/>
            <person name="Storey K.B."/>
            <person name="Huan P."/>
            <person name="Zhang T."/>
            <person name="Zhou Y."/>
            <person name="Zhang J."/>
            <person name="Lin C."/>
            <person name="Li X."/>
            <person name="Xing L."/>
            <person name="Huo D."/>
            <person name="Sun M."/>
            <person name="Wang L."/>
            <person name="Mercier A."/>
            <person name="Li F."/>
            <person name="Yang H."/>
            <person name="Xiang J."/>
        </authorList>
    </citation>
    <scope>NUCLEOTIDE SEQUENCE [LARGE SCALE GENOMIC DNA]</scope>
    <source>
        <strain evidence="1">Shaxun</strain>
        <tissue evidence="1">Muscle</tissue>
    </source>
</reference>
<organism evidence="1 2">
    <name type="scientific">Stichopus japonicus</name>
    <name type="common">Sea cucumber</name>
    <dbReference type="NCBI Taxonomy" id="307972"/>
    <lineage>
        <taxon>Eukaryota</taxon>
        <taxon>Metazoa</taxon>
        <taxon>Echinodermata</taxon>
        <taxon>Eleutherozoa</taxon>
        <taxon>Echinozoa</taxon>
        <taxon>Holothuroidea</taxon>
        <taxon>Aspidochirotacea</taxon>
        <taxon>Aspidochirotida</taxon>
        <taxon>Stichopodidae</taxon>
        <taxon>Apostichopus</taxon>
    </lineage>
</organism>
<accession>A0A2G8KFX8</accession>
<name>A0A2G8KFX8_STIJA</name>
<comment type="caution">
    <text evidence="1">The sequence shown here is derived from an EMBL/GenBank/DDBJ whole genome shotgun (WGS) entry which is preliminary data.</text>
</comment>
<keyword evidence="2" id="KW-1185">Reference proteome</keyword>
<sequence length="196" mass="22101">MDSVKDLCSRDVKIQEGDSALLQRSTTQLLENASTNDIPVSCLHLEYSSIKFEGDTLILSSGIPLPILPTVEKIHIAGSNTPNGNTGTLTDNDILNLFRYGMKCGRVKELMFDQFQLSTFSSSEAFKYIMKTKKFQVRWRPFDIEFHLDLQNGHREVDDIQVIQNENSGTVSLSGRNNILQHTSTLQLLEVARNHD</sequence>
<evidence type="ECO:0000313" key="1">
    <source>
        <dbReference type="EMBL" id="PIK46896.1"/>
    </source>
</evidence>
<dbReference type="AlphaFoldDB" id="A0A2G8KFX8"/>
<dbReference type="Proteomes" id="UP000230750">
    <property type="component" value="Unassembled WGS sequence"/>
</dbReference>
<proteinExistence type="predicted"/>
<evidence type="ECO:0000313" key="2">
    <source>
        <dbReference type="Proteomes" id="UP000230750"/>
    </source>
</evidence>
<gene>
    <name evidence="1" type="ORF">BSL78_16243</name>
</gene>